<dbReference type="STRING" id="111780.Sta7437_3083"/>
<evidence type="ECO:0000256" key="1">
    <source>
        <dbReference type="ARBA" id="ARBA00004496"/>
    </source>
</evidence>
<gene>
    <name evidence="8" type="primary">hisZ</name>
    <name evidence="11" type="ordered locus">Sta7437_3083</name>
</gene>
<evidence type="ECO:0000256" key="7">
    <source>
        <dbReference type="ARBA" id="ARBA00025246"/>
    </source>
</evidence>
<dbReference type="InterPro" id="IPR045864">
    <property type="entry name" value="aa-tRNA-synth_II/BPL/LPL"/>
</dbReference>
<feature type="binding site" evidence="9">
    <location>
        <begin position="77"/>
        <end position="79"/>
    </location>
    <ligand>
        <name>L-histidine</name>
        <dbReference type="ChEBI" id="CHEBI:57595"/>
    </ligand>
</feature>
<dbReference type="PANTHER" id="PTHR43707">
    <property type="entry name" value="HISTIDYL-TRNA SYNTHETASE"/>
    <property type="match status" value="1"/>
</dbReference>
<comment type="subcellular location">
    <subcellularLocation>
        <location evidence="1 8">Cytoplasm</location>
    </subcellularLocation>
</comment>
<dbReference type="NCBIfam" id="TIGR00443">
    <property type="entry name" value="hisZ_biosyn_reg"/>
    <property type="match status" value="1"/>
</dbReference>
<dbReference type="OrthoDB" id="9800814at2"/>
<keyword evidence="8" id="KW-0028">Amino-acid biosynthesis</keyword>
<reference evidence="12" key="1">
    <citation type="journal article" date="2013" name="Proc. Natl. Acad. Sci. U.S.A.">
        <title>Improving the coverage of the cyanobacterial phylum using diversity-driven genome sequencing.</title>
        <authorList>
            <person name="Shih P.M."/>
            <person name="Wu D."/>
            <person name="Latifi A."/>
            <person name="Axen S.D."/>
            <person name="Fewer D.P."/>
            <person name="Talla E."/>
            <person name="Calteau A."/>
            <person name="Cai F."/>
            <person name="Tandeau de Marsac N."/>
            <person name="Rippka R."/>
            <person name="Herdman M."/>
            <person name="Sivonen K."/>
            <person name="Coursin T."/>
            <person name="Laurent T."/>
            <person name="Goodwin L."/>
            <person name="Nolan M."/>
            <person name="Davenport K.W."/>
            <person name="Han C.S."/>
            <person name="Rubin E.M."/>
            <person name="Eisen J.A."/>
            <person name="Woyke T."/>
            <person name="Gugger M."/>
            <person name="Kerfeld C.A."/>
        </authorList>
    </citation>
    <scope>NUCLEOTIDE SEQUENCE [LARGE SCALE GENOMIC DNA]</scope>
    <source>
        <strain evidence="12">ATCC 29371 / PCC 7437</strain>
    </source>
</reference>
<comment type="function">
    <text evidence="7 8">Required for the first step of histidine biosynthesis. May allow the feedback regulation of ATP phosphoribosyltransferase activity by histidine.</text>
</comment>
<dbReference type="Gene3D" id="3.30.930.10">
    <property type="entry name" value="Bira Bifunctional Protein, Domain 2"/>
    <property type="match status" value="1"/>
</dbReference>
<keyword evidence="8" id="KW-0368">Histidine biosynthesis</keyword>
<keyword evidence="11" id="KW-0328">Glycosyltransferase</keyword>
<keyword evidence="11" id="KW-0436">Ligase</keyword>
<dbReference type="InterPro" id="IPR004517">
    <property type="entry name" value="HisZ"/>
</dbReference>
<dbReference type="UniPathway" id="UPA00031">
    <property type="reaction ID" value="UER00006"/>
</dbReference>
<feature type="binding site" evidence="9">
    <location>
        <position position="107"/>
    </location>
    <ligand>
        <name>L-histidine</name>
        <dbReference type="ChEBI" id="CHEBI:57595"/>
    </ligand>
</feature>
<dbReference type="CDD" id="cd00773">
    <property type="entry name" value="HisRS-like_core"/>
    <property type="match status" value="1"/>
</dbReference>
<dbReference type="RefSeq" id="WP_015194260.1">
    <property type="nucleotide sequence ID" value="NC_019748.1"/>
</dbReference>
<dbReference type="GO" id="GO:0000105">
    <property type="term" value="P:L-histidine biosynthetic process"/>
    <property type="evidence" value="ECO:0007669"/>
    <property type="project" value="UniProtKB-UniRule"/>
</dbReference>
<protein>
    <recommendedName>
        <fullName evidence="5 8">ATP phosphoribosyltransferase regulatory subunit</fullName>
    </recommendedName>
</protein>
<dbReference type="KEGG" id="scs:Sta7437_3083"/>
<evidence type="ECO:0000256" key="2">
    <source>
        <dbReference type="ARBA" id="ARBA00004667"/>
    </source>
</evidence>
<keyword evidence="11" id="KW-0808">Transferase</keyword>
<keyword evidence="6 8" id="KW-0963">Cytoplasm</keyword>
<evidence type="ECO:0000313" key="12">
    <source>
        <dbReference type="Proteomes" id="UP000010473"/>
    </source>
</evidence>
<dbReference type="PANTHER" id="PTHR43707:SF1">
    <property type="entry name" value="HISTIDINE--TRNA LIGASE, MITOCHONDRIAL-RELATED"/>
    <property type="match status" value="1"/>
</dbReference>
<evidence type="ECO:0000259" key="10">
    <source>
        <dbReference type="PROSITE" id="PS50862"/>
    </source>
</evidence>
<organism evidence="11 12">
    <name type="scientific">Stanieria cyanosphaera (strain ATCC 29371 / PCC 7437)</name>
    <dbReference type="NCBI Taxonomy" id="111780"/>
    <lineage>
        <taxon>Bacteria</taxon>
        <taxon>Bacillati</taxon>
        <taxon>Cyanobacteriota</taxon>
        <taxon>Cyanophyceae</taxon>
        <taxon>Pleurocapsales</taxon>
        <taxon>Dermocarpellaceae</taxon>
        <taxon>Stanieria</taxon>
    </lineage>
</organism>
<dbReference type="PIRSF" id="PIRSF001549">
    <property type="entry name" value="His-tRNA_synth"/>
    <property type="match status" value="1"/>
</dbReference>
<proteinExistence type="inferred from homology"/>
<dbReference type="GO" id="GO:0004821">
    <property type="term" value="F:histidine-tRNA ligase activity"/>
    <property type="evidence" value="ECO:0007669"/>
    <property type="project" value="TreeGrafter"/>
</dbReference>
<dbReference type="eggNOG" id="COG3705">
    <property type="taxonomic scope" value="Bacteria"/>
</dbReference>
<feature type="binding site" evidence="9">
    <location>
        <position position="122"/>
    </location>
    <ligand>
        <name>L-histidine</name>
        <dbReference type="ChEBI" id="CHEBI:57595"/>
    </ligand>
</feature>
<dbReference type="SUPFAM" id="SSF55681">
    <property type="entry name" value="Class II aaRS and biotin synthetases"/>
    <property type="match status" value="1"/>
</dbReference>
<dbReference type="AlphaFoldDB" id="K9XVH3"/>
<dbReference type="PATRIC" id="fig|111780.3.peg.3203"/>
<dbReference type="GO" id="GO:0016757">
    <property type="term" value="F:glycosyltransferase activity"/>
    <property type="evidence" value="ECO:0007669"/>
    <property type="project" value="UniProtKB-KW"/>
</dbReference>
<evidence type="ECO:0000256" key="8">
    <source>
        <dbReference type="HAMAP-Rule" id="MF_00125"/>
    </source>
</evidence>
<dbReference type="Pfam" id="PF13393">
    <property type="entry name" value="tRNA-synt_His"/>
    <property type="match status" value="1"/>
</dbReference>
<dbReference type="InterPro" id="IPR004516">
    <property type="entry name" value="HisRS/HisZ"/>
</dbReference>
<dbReference type="GO" id="GO:0005737">
    <property type="term" value="C:cytoplasm"/>
    <property type="evidence" value="ECO:0007669"/>
    <property type="project" value="UniProtKB-SubCell"/>
</dbReference>
<dbReference type="HAMAP" id="MF_00125">
    <property type="entry name" value="HisZ"/>
    <property type="match status" value="1"/>
</dbReference>
<evidence type="ECO:0000313" key="11">
    <source>
        <dbReference type="EMBL" id="AFZ36595.1"/>
    </source>
</evidence>
<evidence type="ECO:0000256" key="3">
    <source>
        <dbReference type="ARBA" id="ARBA00005539"/>
    </source>
</evidence>
<dbReference type="EMBL" id="CP003653">
    <property type="protein sequence ID" value="AFZ36595.1"/>
    <property type="molecule type" value="Genomic_DNA"/>
</dbReference>
<dbReference type="GO" id="GO:0006427">
    <property type="term" value="P:histidyl-tRNA aminoacylation"/>
    <property type="evidence" value="ECO:0007669"/>
    <property type="project" value="TreeGrafter"/>
</dbReference>
<evidence type="ECO:0000256" key="5">
    <source>
        <dbReference type="ARBA" id="ARBA00020397"/>
    </source>
</evidence>
<accession>K9XVH3</accession>
<evidence type="ECO:0000256" key="9">
    <source>
        <dbReference type="PIRSR" id="PIRSR001549-1"/>
    </source>
</evidence>
<dbReference type="InterPro" id="IPR041715">
    <property type="entry name" value="HisRS-like_core"/>
</dbReference>
<dbReference type="NCBIfam" id="NF008940">
    <property type="entry name" value="PRK12292.2-3"/>
    <property type="match status" value="1"/>
</dbReference>
<dbReference type="HOGENOM" id="CLU_025113_0_2_3"/>
<feature type="domain" description="Aminoacyl-transfer RNA synthetases class-II family profile" evidence="10">
    <location>
        <begin position="27"/>
        <end position="344"/>
    </location>
</feature>
<comment type="subunit">
    <text evidence="4 8">Heteromultimer composed of HisG and HisZ subunits.</text>
</comment>
<dbReference type="InterPro" id="IPR006195">
    <property type="entry name" value="aa-tRNA-synth_II"/>
</dbReference>
<dbReference type="Proteomes" id="UP000010473">
    <property type="component" value="Chromosome"/>
</dbReference>
<dbReference type="PROSITE" id="PS50862">
    <property type="entry name" value="AA_TRNA_LIGASE_II"/>
    <property type="match status" value="1"/>
</dbReference>
<comment type="miscellaneous">
    <text evidence="8">This function is generally fulfilled by the C-terminal part of HisG, which is missing in some bacteria such as this one.</text>
</comment>
<feature type="binding site" evidence="9">
    <location>
        <position position="126"/>
    </location>
    <ligand>
        <name>L-histidine</name>
        <dbReference type="ChEBI" id="CHEBI:57595"/>
    </ligand>
</feature>
<evidence type="ECO:0000256" key="6">
    <source>
        <dbReference type="ARBA" id="ARBA00022490"/>
    </source>
</evidence>
<name>K9XVH3_STAC7</name>
<keyword evidence="12" id="KW-1185">Reference proteome</keyword>
<comment type="pathway">
    <text evidence="2 8">Amino-acid biosynthesis; L-histidine biosynthesis; L-histidine from 5-phospho-alpha-D-ribose 1-diphosphate: step 1/9.</text>
</comment>
<comment type="similarity">
    <text evidence="3 8">Belongs to the class-II aminoacyl-tRNA synthetase family. HisZ subfamily.</text>
</comment>
<evidence type="ECO:0000256" key="4">
    <source>
        <dbReference type="ARBA" id="ARBA00011496"/>
    </source>
</evidence>
<sequence length="405" mass="45441">MIHQPPAGARDLLPLEVAQKGWINDRLQQVFQRWGYQRIVTSTLEWLDTLTAGGAIQPSTVIQLRDESERTLGLRPELTASIARAAVTRMAGNTYPQRLCYRANIFRNPPQNHHGRQLEFYQAGVELLFAGGLLADAEILLLLANCLKDLGVENWQIILGQAELTRSLLALFPESLRKQVRHCLANLDRVTLEKLPLEPTLKEKALFLFDLRGKPKEVLAKIAKWELDQSAQEIVDNLKSLVDLLANSSDFPIPLTLDLSLWQTFDFYTGIVFEVVSFNHNQSYLLGKGGRYDQLLGLYHPQGISSPGIGFALNIEDLHSCLLPTNKLPQQTAASNWLVIAQTPSAASAALNYAQKLRNSEQLVRVELDLGERCPEEIREYARNCRIKKLAWLSSEGEAKIETLG</sequence>